<feature type="region of interest" description="Disordered" evidence="1">
    <location>
        <begin position="158"/>
        <end position="190"/>
    </location>
</feature>
<keyword evidence="3" id="KW-1185">Reference proteome</keyword>
<dbReference type="EMBL" id="JAXCLX010000001">
    <property type="protein sequence ID" value="MDY0870665.1"/>
    <property type="molecule type" value="Genomic_DNA"/>
</dbReference>
<accession>A0ABU5DUP3</accession>
<name>A0ABU5DUP3_9PROT</name>
<comment type="caution">
    <text evidence="2">The sequence shown here is derived from an EMBL/GenBank/DDBJ whole genome shotgun (WGS) entry which is preliminary data.</text>
</comment>
<dbReference type="RefSeq" id="WP_320498961.1">
    <property type="nucleotide sequence ID" value="NZ_JAXCLX010000001.1"/>
</dbReference>
<gene>
    <name evidence="2" type="ORF">SMD31_01980</name>
</gene>
<dbReference type="Pfam" id="PF12118">
    <property type="entry name" value="SprA-related"/>
    <property type="match status" value="1"/>
</dbReference>
<feature type="region of interest" description="Disordered" evidence="1">
    <location>
        <begin position="75"/>
        <end position="100"/>
    </location>
</feature>
<feature type="compositionally biased region" description="Basic and acidic residues" evidence="1">
    <location>
        <begin position="171"/>
        <end position="182"/>
    </location>
</feature>
<protein>
    <submittedName>
        <fullName evidence="2">Metalloprotease CJM1_0395 family protein</fullName>
    </submittedName>
</protein>
<reference evidence="2 3" key="1">
    <citation type="journal article" date="2013" name="Antonie Van Leeuwenhoek">
        <title>Dongia rigui sp. nov., isolated from freshwater of a large wetland in Korea.</title>
        <authorList>
            <person name="Baik K.S."/>
            <person name="Hwang Y.M."/>
            <person name="Choi J.S."/>
            <person name="Kwon J."/>
            <person name="Seong C.N."/>
        </authorList>
    </citation>
    <scope>NUCLEOTIDE SEQUENCE [LARGE SCALE GENOMIC DNA]</scope>
    <source>
        <strain evidence="2 3">04SU4-P</strain>
    </source>
</reference>
<proteinExistence type="predicted"/>
<evidence type="ECO:0000313" key="2">
    <source>
        <dbReference type="EMBL" id="MDY0870665.1"/>
    </source>
</evidence>
<organism evidence="2 3">
    <name type="scientific">Dongia rigui</name>
    <dbReference type="NCBI Taxonomy" id="940149"/>
    <lineage>
        <taxon>Bacteria</taxon>
        <taxon>Pseudomonadati</taxon>
        <taxon>Pseudomonadota</taxon>
        <taxon>Alphaproteobacteria</taxon>
        <taxon>Rhodospirillales</taxon>
        <taxon>Dongiaceae</taxon>
        <taxon>Dongia</taxon>
    </lineage>
</organism>
<keyword evidence="2" id="KW-0378">Hydrolase</keyword>
<dbReference type="InterPro" id="IPR021973">
    <property type="entry name" value="SprA-related"/>
</dbReference>
<feature type="region of interest" description="Disordered" evidence="1">
    <location>
        <begin position="34"/>
        <end position="61"/>
    </location>
</feature>
<sequence length="207" mass="21613">MPTIGSVINNGQGQVIAKLPGGAPGTETLLVRKTSADGNTAPAAKSGGTSTVAPAPGQLSEAEKRIVAELQARDREVRNEEQRHAATAGQFGGEPQYVLRRGPDGKMYAVEGKVQINAQVSGTPEDREKALRRIQAAAVSVQSPSSGDTRAVASAATALVAQDGKQPQSSEAERRQQAEKAYRQSQGTQQAADLAKEIFGAVADQRV</sequence>
<evidence type="ECO:0000256" key="1">
    <source>
        <dbReference type="SAM" id="MobiDB-lite"/>
    </source>
</evidence>
<dbReference type="GO" id="GO:0008237">
    <property type="term" value="F:metallopeptidase activity"/>
    <property type="evidence" value="ECO:0007669"/>
    <property type="project" value="UniProtKB-KW"/>
</dbReference>
<feature type="compositionally biased region" description="Basic and acidic residues" evidence="1">
    <location>
        <begin position="75"/>
        <end position="84"/>
    </location>
</feature>
<dbReference type="Proteomes" id="UP001271769">
    <property type="component" value="Unassembled WGS sequence"/>
</dbReference>
<keyword evidence="2" id="KW-0482">Metalloprotease</keyword>
<keyword evidence="2" id="KW-0645">Protease</keyword>
<evidence type="ECO:0000313" key="3">
    <source>
        <dbReference type="Proteomes" id="UP001271769"/>
    </source>
</evidence>